<reference evidence="9" key="1">
    <citation type="journal article" date="2019" name="Int. J. Syst. Evol. Microbiol.">
        <title>The Global Catalogue of Microorganisms (GCM) 10K type strain sequencing project: providing services to taxonomists for standard genome sequencing and annotation.</title>
        <authorList>
            <consortium name="The Broad Institute Genomics Platform"/>
            <consortium name="The Broad Institute Genome Sequencing Center for Infectious Disease"/>
            <person name="Wu L."/>
            <person name="Ma J."/>
        </authorList>
    </citation>
    <scope>NUCLEOTIDE SEQUENCE [LARGE SCALE GENOMIC DNA]</scope>
    <source>
        <strain evidence="9">CGMCC 1.15197</strain>
    </source>
</reference>
<organism evidence="8 9">
    <name type="scientific">Hymenobacter cavernae</name>
    <dbReference type="NCBI Taxonomy" id="2044852"/>
    <lineage>
        <taxon>Bacteria</taxon>
        <taxon>Pseudomonadati</taxon>
        <taxon>Bacteroidota</taxon>
        <taxon>Cytophagia</taxon>
        <taxon>Cytophagales</taxon>
        <taxon>Hymenobacteraceae</taxon>
        <taxon>Hymenobacter</taxon>
    </lineage>
</organism>
<feature type="domain" description="Multidrug resistance protein MdtA-like alpha-helical hairpin" evidence="4">
    <location>
        <begin position="106"/>
        <end position="175"/>
    </location>
</feature>
<feature type="domain" description="Multidrug resistance protein MdtA-like C-terminal permuted SH3" evidence="7">
    <location>
        <begin position="300"/>
        <end position="360"/>
    </location>
</feature>
<dbReference type="InterPro" id="IPR058624">
    <property type="entry name" value="MdtA-like_HH"/>
</dbReference>
<dbReference type="Gene3D" id="2.40.30.170">
    <property type="match status" value="1"/>
</dbReference>
<dbReference type="RefSeq" id="WP_188813634.1">
    <property type="nucleotide sequence ID" value="NZ_BMHT01000003.1"/>
</dbReference>
<dbReference type="Pfam" id="PF25917">
    <property type="entry name" value="BSH_RND"/>
    <property type="match status" value="1"/>
</dbReference>
<accession>A0ABQ1U352</accession>
<dbReference type="SUPFAM" id="SSF111369">
    <property type="entry name" value="HlyD-like secretion proteins"/>
    <property type="match status" value="1"/>
</dbReference>
<dbReference type="Pfam" id="PF25876">
    <property type="entry name" value="HH_MFP_RND"/>
    <property type="match status" value="1"/>
</dbReference>
<comment type="similarity">
    <text evidence="2">Belongs to the membrane fusion protein (MFP) (TC 8.A.1) family.</text>
</comment>
<dbReference type="NCBIfam" id="TIGR01730">
    <property type="entry name" value="RND_mfp"/>
    <property type="match status" value="1"/>
</dbReference>
<dbReference type="Pfam" id="PF25967">
    <property type="entry name" value="RND-MFP_C"/>
    <property type="match status" value="1"/>
</dbReference>
<keyword evidence="3" id="KW-0175">Coiled coil</keyword>
<evidence type="ECO:0000313" key="8">
    <source>
        <dbReference type="EMBL" id="GGF08697.1"/>
    </source>
</evidence>
<dbReference type="InterPro" id="IPR006143">
    <property type="entry name" value="RND_pump_MFP"/>
</dbReference>
<evidence type="ECO:0000313" key="9">
    <source>
        <dbReference type="Proteomes" id="UP000632273"/>
    </source>
</evidence>
<evidence type="ECO:0000259" key="5">
    <source>
        <dbReference type="Pfam" id="PF25917"/>
    </source>
</evidence>
<gene>
    <name evidence="8" type="ORF">GCM10011383_19830</name>
</gene>
<evidence type="ECO:0000256" key="3">
    <source>
        <dbReference type="SAM" id="Coils"/>
    </source>
</evidence>
<dbReference type="Pfam" id="PF25944">
    <property type="entry name" value="Beta-barrel_RND"/>
    <property type="match status" value="1"/>
</dbReference>
<dbReference type="Gene3D" id="2.40.50.100">
    <property type="match status" value="1"/>
</dbReference>
<comment type="subcellular location">
    <subcellularLocation>
        <location evidence="1">Cell envelope</location>
    </subcellularLocation>
</comment>
<dbReference type="InterPro" id="IPR058627">
    <property type="entry name" value="MdtA-like_C"/>
</dbReference>
<comment type="caution">
    <text evidence="8">The sequence shown here is derived from an EMBL/GenBank/DDBJ whole genome shotgun (WGS) entry which is preliminary data.</text>
</comment>
<sequence>MPLNRLSQLIWVVSVLAGTTLAGCAEKSQADTQKVSAAPALPVTQLMATDTVLHHDYVADIQSIRNVEVRARVPGFLEEIYVDEGRAVKKGQPLFRINDAELRSQVAKAQAALNNAQAQARVIQLELDRVKMLVDKDIISPSELAVAQSKLKAAQASVAEARSMRATAALNLSYTLVRAPFDGLVDRIPMKAGSLVDNGTLLTTVSDFQAVYAYFNVAEKEYLEYFKARQQNGARPGSREVSLLLADGTPYAYPGQIQTQESEFEENTGSIAFRAQFPNPDKLLKHGATGRVRLTNPIHNVVLVPQKAVFEIQDKNYVFVVDEANKVKMQAFVPQTRLSDFYVVKTGLKPGQKIVYEGVQDLREGTKIQPRYVAMDELVADAR</sequence>
<evidence type="ECO:0000259" key="4">
    <source>
        <dbReference type="Pfam" id="PF25876"/>
    </source>
</evidence>
<feature type="coiled-coil region" evidence="3">
    <location>
        <begin position="99"/>
        <end position="164"/>
    </location>
</feature>
<protein>
    <submittedName>
        <fullName evidence="8">Hemolysin D</fullName>
    </submittedName>
</protein>
<dbReference type="Gene3D" id="1.10.287.470">
    <property type="entry name" value="Helix hairpin bin"/>
    <property type="match status" value="1"/>
</dbReference>
<dbReference type="PANTHER" id="PTHR30158:SF23">
    <property type="entry name" value="MULTIDRUG RESISTANCE PROTEIN MEXA"/>
    <property type="match status" value="1"/>
</dbReference>
<proteinExistence type="inferred from homology"/>
<dbReference type="Gene3D" id="2.40.420.20">
    <property type="match status" value="1"/>
</dbReference>
<name>A0ABQ1U352_9BACT</name>
<feature type="domain" description="Multidrug resistance protein MdtA-like beta-barrel" evidence="6">
    <location>
        <begin position="212"/>
        <end position="294"/>
    </location>
</feature>
<feature type="domain" description="Multidrug resistance protein MdtA-like barrel-sandwich hybrid" evidence="5">
    <location>
        <begin position="65"/>
        <end position="202"/>
    </location>
</feature>
<dbReference type="PROSITE" id="PS51257">
    <property type="entry name" value="PROKAR_LIPOPROTEIN"/>
    <property type="match status" value="1"/>
</dbReference>
<keyword evidence="9" id="KW-1185">Reference proteome</keyword>
<dbReference type="EMBL" id="BMHT01000003">
    <property type="protein sequence ID" value="GGF08697.1"/>
    <property type="molecule type" value="Genomic_DNA"/>
</dbReference>
<evidence type="ECO:0000259" key="7">
    <source>
        <dbReference type="Pfam" id="PF25967"/>
    </source>
</evidence>
<dbReference type="InterPro" id="IPR058625">
    <property type="entry name" value="MdtA-like_BSH"/>
</dbReference>
<dbReference type="InterPro" id="IPR058626">
    <property type="entry name" value="MdtA-like_b-barrel"/>
</dbReference>
<evidence type="ECO:0000256" key="2">
    <source>
        <dbReference type="ARBA" id="ARBA00009477"/>
    </source>
</evidence>
<evidence type="ECO:0000259" key="6">
    <source>
        <dbReference type="Pfam" id="PF25944"/>
    </source>
</evidence>
<evidence type="ECO:0000256" key="1">
    <source>
        <dbReference type="ARBA" id="ARBA00004196"/>
    </source>
</evidence>
<dbReference type="PANTHER" id="PTHR30158">
    <property type="entry name" value="ACRA/E-RELATED COMPONENT OF DRUG EFFLUX TRANSPORTER"/>
    <property type="match status" value="1"/>
</dbReference>
<dbReference type="Proteomes" id="UP000632273">
    <property type="component" value="Unassembled WGS sequence"/>
</dbReference>